<dbReference type="AlphaFoldDB" id="A0A8T1X7J8"/>
<dbReference type="OrthoDB" id="10256179at2759"/>
<evidence type="ECO:0000313" key="1">
    <source>
        <dbReference type="EMBL" id="KAG7399819.1"/>
    </source>
</evidence>
<sequence length="196" mass="21209">METAAVAANLERRDALMVSALLLRTEFGGTSATYSLWLSQPCTSVVVVHLLLPTDAASSVRLSSDRVCFTPDNFSSPQLVRVDALENHTQWNVITHRLFSLDKNYDRAVAPNVVVQVEAAPVVCPLLTFGGLMTKRRAAAMGSQAVTRVDLQAALPQETTSSSDSADATQQDSSWCVSHMACGYHFSVVALRRPSL</sequence>
<evidence type="ECO:0000313" key="2">
    <source>
        <dbReference type="Proteomes" id="UP000693981"/>
    </source>
</evidence>
<name>A0A8T1X7J8_9STRA</name>
<protein>
    <submittedName>
        <fullName evidence="1">Uncharacterized protein</fullName>
    </submittedName>
</protein>
<reference evidence="1" key="1">
    <citation type="submission" date="2021-02" db="EMBL/GenBank/DDBJ databases">
        <authorList>
            <person name="Palmer J.M."/>
        </authorList>
    </citation>
    <scope>NUCLEOTIDE SEQUENCE</scope>
    <source>
        <strain evidence="1">SCRP23</strain>
    </source>
</reference>
<keyword evidence="2" id="KW-1185">Reference proteome</keyword>
<dbReference type="Proteomes" id="UP000693981">
    <property type="component" value="Unassembled WGS sequence"/>
</dbReference>
<dbReference type="EMBL" id="JAGDFL010000044">
    <property type="protein sequence ID" value="KAG7399819.1"/>
    <property type="molecule type" value="Genomic_DNA"/>
</dbReference>
<comment type="caution">
    <text evidence="1">The sequence shown here is derived from an EMBL/GenBank/DDBJ whole genome shotgun (WGS) entry which is preliminary data.</text>
</comment>
<organism evidence="1 2">
    <name type="scientific">Phytophthora boehmeriae</name>
    <dbReference type="NCBI Taxonomy" id="109152"/>
    <lineage>
        <taxon>Eukaryota</taxon>
        <taxon>Sar</taxon>
        <taxon>Stramenopiles</taxon>
        <taxon>Oomycota</taxon>
        <taxon>Peronosporomycetes</taxon>
        <taxon>Peronosporales</taxon>
        <taxon>Peronosporaceae</taxon>
        <taxon>Phytophthora</taxon>
    </lineage>
</organism>
<accession>A0A8T1X7J8</accession>
<proteinExistence type="predicted"/>
<gene>
    <name evidence="1" type="ORF">PHYBOEH_007818</name>
</gene>